<comment type="caution">
    <text evidence="1">The sequence shown here is derived from an EMBL/GenBank/DDBJ whole genome shotgun (WGS) entry which is preliminary data.</text>
</comment>
<organism evidence="1">
    <name type="scientific">Sesamum radiatum</name>
    <name type="common">Black benniseed</name>
    <dbReference type="NCBI Taxonomy" id="300843"/>
    <lineage>
        <taxon>Eukaryota</taxon>
        <taxon>Viridiplantae</taxon>
        <taxon>Streptophyta</taxon>
        <taxon>Embryophyta</taxon>
        <taxon>Tracheophyta</taxon>
        <taxon>Spermatophyta</taxon>
        <taxon>Magnoliopsida</taxon>
        <taxon>eudicotyledons</taxon>
        <taxon>Gunneridae</taxon>
        <taxon>Pentapetalae</taxon>
        <taxon>asterids</taxon>
        <taxon>lamiids</taxon>
        <taxon>Lamiales</taxon>
        <taxon>Pedaliaceae</taxon>
        <taxon>Sesamum</taxon>
    </lineage>
</organism>
<dbReference type="InterPro" id="IPR043128">
    <property type="entry name" value="Rev_trsase/Diguanyl_cyclase"/>
</dbReference>
<name>A0AAW2QIB1_SESRA</name>
<dbReference type="EMBL" id="JACGWJ010000015">
    <property type="protein sequence ID" value="KAL0367597.1"/>
    <property type="molecule type" value="Genomic_DNA"/>
</dbReference>
<proteinExistence type="predicted"/>
<reference evidence="1" key="2">
    <citation type="journal article" date="2024" name="Plant">
        <title>Genomic evolution and insights into agronomic trait innovations of Sesamum species.</title>
        <authorList>
            <person name="Miao H."/>
            <person name="Wang L."/>
            <person name="Qu L."/>
            <person name="Liu H."/>
            <person name="Sun Y."/>
            <person name="Le M."/>
            <person name="Wang Q."/>
            <person name="Wei S."/>
            <person name="Zheng Y."/>
            <person name="Lin W."/>
            <person name="Duan Y."/>
            <person name="Cao H."/>
            <person name="Xiong S."/>
            <person name="Wang X."/>
            <person name="Wei L."/>
            <person name="Li C."/>
            <person name="Ma Q."/>
            <person name="Ju M."/>
            <person name="Zhao R."/>
            <person name="Li G."/>
            <person name="Mu C."/>
            <person name="Tian Q."/>
            <person name="Mei H."/>
            <person name="Zhang T."/>
            <person name="Gao T."/>
            <person name="Zhang H."/>
        </authorList>
    </citation>
    <scope>NUCLEOTIDE SEQUENCE</scope>
    <source>
        <strain evidence="1">G02</strain>
    </source>
</reference>
<dbReference type="InterPro" id="IPR043502">
    <property type="entry name" value="DNA/RNA_pol_sf"/>
</dbReference>
<sequence length="95" mass="10822">MVFNRLRKYNLKMNPLKCAFDATSGKFLGFIVRHRGIEVDPAKINTNQKMPPPRNLKSCEVYKAISHSSEDSYQTLLEDANPSTPHEERCPFPVG</sequence>
<accession>A0AAW2QIB1</accession>
<dbReference type="AlphaFoldDB" id="A0AAW2QIB1"/>
<dbReference type="SUPFAM" id="SSF56672">
    <property type="entry name" value="DNA/RNA polymerases"/>
    <property type="match status" value="1"/>
</dbReference>
<reference evidence="1" key="1">
    <citation type="submission" date="2020-06" db="EMBL/GenBank/DDBJ databases">
        <authorList>
            <person name="Li T."/>
            <person name="Hu X."/>
            <person name="Zhang T."/>
            <person name="Song X."/>
            <person name="Zhang H."/>
            <person name="Dai N."/>
            <person name="Sheng W."/>
            <person name="Hou X."/>
            <person name="Wei L."/>
        </authorList>
    </citation>
    <scope>NUCLEOTIDE SEQUENCE</scope>
    <source>
        <strain evidence="1">G02</strain>
        <tissue evidence="1">Leaf</tissue>
    </source>
</reference>
<protein>
    <recommendedName>
        <fullName evidence="2">Reverse transcriptase</fullName>
    </recommendedName>
</protein>
<evidence type="ECO:0008006" key="2">
    <source>
        <dbReference type="Google" id="ProtNLM"/>
    </source>
</evidence>
<gene>
    <name evidence="1" type="ORF">Sradi_3649800</name>
</gene>
<evidence type="ECO:0000313" key="1">
    <source>
        <dbReference type="EMBL" id="KAL0367597.1"/>
    </source>
</evidence>
<dbReference type="Gene3D" id="3.30.70.270">
    <property type="match status" value="1"/>
</dbReference>